<gene>
    <name evidence="11" type="ORF">g.38688</name>
</gene>
<dbReference type="PIRSF" id="PIRSF000190">
    <property type="entry name" value="Pyd_amn-ph_oxd"/>
    <property type="match status" value="1"/>
</dbReference>
<dbReference type="GO" id="GO:0004733">
    <property type="term" value="F:pyridoxamine phosphate oxidase activity"/>
    <property type="evidence" value="ECO:0007669"/>
    <property type="project" value="UniProtKB-EC"/>
</dbReference>
<evidence type="ECO:0000256" key="8">
    <source>
        <dbReference type="ARBA" id="ARBA00022643"/>
    </source>
</evidence>
<reference evidence="11" key="1">
    <citation type="submission" date="2015-12" db="EMBL/GenBank/DDBJ databases">
        <title>De novo transcriptome assembly of four potential Pierce s Disease insect vectors from Arizona vineyards.</title>
        <authorList>
            <person name="Tassone E.E."/>
        </authorList>
    </citation>
    <scope>NUCLEOTIDE SEQUENCE</scope>
</reference>
<proteinExistence type="inferred from homology"/>
<dbReference type="InterPro" id="IPR012349">
    <property type="entry name" value="Split_barrel_FMN-bd"/>
</dbReference>
<evidence type="ECO:0000256" key="6">
    <source>
        <dbReference type="ARBA" id="ARBA00012801"/>
    </source>
</evidence>
<evidence type="ECO:0000313" key="11">
    <source>
        <dbReference type="EMBL" id="JAS26998.1"/>
    </source>
</evidence>
<dbReference type="Pfam" id="PF01243">
    <property type="entry name" value="PNPOx_N"/>
    <property type="match status" value="1"/>
</dbReference>
<sequence>QGSTIMMESQIRLLARAVLSTRVMRNSSMAVPNLKTAPQREETGLHCIQYKNEDPLSLFQKWHKDFQTTSSKIVNNSLCLSTASKNGIVSSRTLILRRLDKDGFVIMTDNRSRKSKELAENPHASMVFLWNTINDDVVLSRQVRADGPVVVMEEDDMKELYETEPLFCKIRAHICDQGKVVEWQEHKKNHDRVLQEFEDNRHQLERPPHIIAYKLIPNMLEFYESLGPKIGDRIIFTKKDNLWELKRIMA</sequence>
<comment type="pathway">
    <text evidence="4">Cofactor metabolism; pyridoxal 5'-phosphate salvage; pyridoxal 5'-phosphate from pyridoxine 5'-phosphate: step 1/1.</text>
</comment>
<dbReference type="GO" id="GO:0010181">
    <property type="term" value="F:FMN binding"/>
    <property type="evidence" value="ECO:0007669"/>
    <property type="project" value="InterPro"/>
</dbReference>
<name>A0A1B6DMV4_9HEMI</name>
<comment type="pathway">
    <text evidence="3">Cofactor metabolism; pyridoxal 5'-phosphate salvage; pyridoxal 5'-phosphate from pyridoxamine 5'-phosphate: step 1/1.</text>
</comment>
<comment type="function">
    <text evidence="2">Catalyzes the oxidation of either pyridoxine 5'-phosphate (PNP) or pyridoxamine 5'-phosphate (PMP) into pyridoxal 5'-phosphate (PLP).</text>
</comment>
<dbReference type="EMBL" id="GEDC01010300">
    <property type="protein sequence ID" value="JAS26998.1"/>
    <property type="molecule type" value="Transcribed_RNA"/>
</dbReference>
<dbReference type="Gene3D" id="2.30.110.10">
    <property type="entry name" value="Electron Transport, Fmn-binding Protein, Chain A"/>
    <property type="match status" value="1"/>
</dbReference>
<keyword evidence="8" id="KW-0288">FMN</keyword>
<dbReference type="InterPro" id="IPR011576">
    <property type="entry name" value="Pyridox_Oxase_N"/>
</dbReference>
<dbReference type="UniPathway" id="UPA01068">
    <property type="reaction ID" value="UER00304"/>
</dbReference>
<protein>
    <recommendedName>
        <fullName evidence="6">pyridoxal 5'-phosphate synthase</fullName>
        <ecNumber evidence="6">1.4.3.5</ecNumber>
    </recommendedName>
</protein>
<keyword evidence="9" id="KW-0560">Oxidoreductase</keyword>
<dbReference type="GO" id="GO:0008615">
    <property type="term" value="P:pyridoxine biosynthetic process"/>
    <property type="evidence" value="ECO:0007669"/>
    <property type="project" value="InterPro"/>
</dbReference>
<comment type="cofactor">
    <cofactor evidence="1">
        <name>FMN</name>
        <dbReference type="ChEBI" id="CHEBI:58210"/>
    </cofactor>
</comment>
<comment type="similarity">
    <text evidence="5">Belongs to the pyridoxamine 5'-phosphate oxidase family.</text>
</comment>
<feature type="domain" description="Pyridoxamine 5'-phosphate oxidase N-terminal" evidence="10">
    <location>
        <begin position="76"/>
        <end position="184"/>
    </location>
</feature>
<dbReference type="SUPFAM" id="SSF50475">
    <property type="entry name" value="FMN-binding split barrel"/>
    <property type="match status" value="1"/>
</dbReference>
<evidence type="ECO:0000259" key="10">
    <source>
        <dbReference type="Pfam" id="PF01243"/>
    </source>
</evidence>
<evidence type="ECO:0000256" key="7">
    <source>
        <dbReference type="ARBA" id="ARBA00022630"/>
    </source>
</evidence>
<dbReference type="PANTHER" id="PTHR10851">
    <property type="entry name" value="PYRIDOXINE-5-PHOSPHATE OXIDASE"/>
    <property type="match status" value="1"/>
</dbReference>
<feature type="non-terminal residue" evidence="11">
    <location>
        <position position="1"/>
    </location>
</feature>
<evidence type="ECO:0000256" key="1">
    <source>
        <dbReference type="ARBA" id="ARBA00001917"/>
    </source>
</evidence>
<dbReference type="PANTHER" id="PTHR10851:SF4">
    <property type="entry name" value="PYRIDOXAL 5'-PHOSPHATE SYNTHASE"/>
    <property type="match status" value="1"/>
</dbReference>
<dbReference type="AlphaFoldDB" id="A0A1B6DMV4"/>
<dbReference type="EC" id="1.4.3.5" evidence="6"/>
<accession>A0A1B6DMV4</accession>
<evidence type="ECO:0000256" key="3">
    <source>
        <dbReference type="ARBA" id="ARBA00004738"/>
    </source>
</evidence>
<organism evidence="11">
    <name type="scientific">Clastoptera arizonana</name>
    <name type="common">Arizona spittle bug</name>
    <dbReference type="NCBI Taxonomy" id="38151"/>
    <lineage>
        <taxon>Eukaryota</taxon>
        <taxon>Metazoa</taxon>
        <taxon>Ecdysozoa</taxon>
        <taxon>Arthropoda</taxon>
        <taxon>Hexapoda</taxon>
        <taxon>Insecta</taxon>
        <taxon>Pterygota</taxon>
        <taxon>Neoptera</taxon>
        <taxon>Paraneoptera</taxon>
        <taxon>Hemiptera</taxon>
        <taxon>Auchenorrhyncha</taxon>
        <taxon>Cercopoidea</taxon>
        <taxon>Clastopteridae</taxon>
        <taxon>Clastoptera</taxon>
    </lineage>
</organism>
<keyword evidence="7" id="KW-0285">Flavoprotein</keyword>
<evidence type="ECO:0000256" key="4">
    <source>
        <dbReference type="ARBA" id="ARBA00005037"/>
    </source>
</evidence>
<dbReference type="InterPro" id="IPR000659">
    <property type="entry name" value="Pyridox_Oxase"/>
</dbReference>
<evidence type="ECO:0000256" key="9">
    <source>
        <dbReference type="ARBA" id="ARBA00023002"/>
    </source>
</evidence>
<evidence type="ECO:0000256" key="2">
    <source>
        <dbReference type="ARBA" id="ARBA00003691"/>
    </source>
</evidence>
<evidence type="ECO:0000256" key="5">
    <source>
        <dbReference type="ARBA" id="ARBA00007301"/>
    </source>
</evidence>